<keyword evidence="1" id="KW-0472">Membrane</keyword>
<dbReference type="Proteomes" id="UP000220669">
    <property type="component" value="Unassembled WGS sequence"/>
</dbReference>
<dbReference type="RefSeq" id="WP_005878421.1">
    <property type="nucleotide sequence ID" value="NZ_CABGKX010000001.1"/>
</dbReference>
<keyword evidence="1" id="KW-1133">Transmembrane helix</keyword>
<dbReference type="AlphaFoldDB" id="A0A377L5G0"/>
<feature type="transmembrane region" description="Helical" evidence="1">
    <location>
        <begin position="54"/>
        <end position="74"/>
    </location>
</feature>
<evidence type="ECO:0000313" key="2">
    <source>
        <dbReference type="EMBL" id="PEH45389.1"/>
    </source>
</evidence>
<reference evidence="2 3" key="1">
    <citation type="submission" date="2017-09" db="EMBL/GenBank/DDBJ databases">
        <title>FDA dAtabase for Regulatory Grade micrObial Sequences (FDA-ARGOS): Supporting development and validation of Infectious Disease Dx tests.</title>
        <authorList>
            <person name="Minogue T."/>
            <person name="Wolcott M."/>
            <person name="Wasieloski L."/>
            <person name="Aguilar W."/>
            <person name="Moore D."/>
            <person name="Tallon L.J."/>
            <person name="Sadzewicz L."/>
            <person name="Ott S."/>
            <person name="Zhao X."/>
            <person name="Nagaraj S."/>
            <person name="Vavikolanu K."/>
            <person name="Aluvathingal J."/>
            <person name="Nadendla S."/>
            <person name="Sichtig H."/>
        </authorList>
    </citation>
    <scope>NUCLEOTIDE SEQUENCE [LARGE SCALE GENOMIC DNA]</scope>
    <source>
        <strain evidence="2 3">FDAARGOS_396</strain>
    </source>
</reference>
<accession>A0A377L5G0</accession>
<protein>
    <submittedName>
        <fullName evidence="2">Uncharacterized protein</fullName>
    </submittedName>
</protein>
<sequence length="90" mass="9766">MDVSFIKGDGRIKKIKPIVKLGVNVLASISLFIAPVMISQSISAKGVFGEQYLIEYAGTLLVHSLAILFLTFSLNRFIDAIHVISSASKN</sequence>
<gene>
    <name evidence="2" type="ORF">CRM96_10400</name>
</gene>
<evidence type="ECO:0000256" key="1">
    <source>
        <dbReference type="SAM" id="Phobius"/>
    </source>
</evidence>
<dbReference type="EMBL" id="PDEB01000004">
    <property type="protein sequence ID" value="PEH45389.1"/>
    <property type="molecule type" value="Genomic_DNA"/>
</dbReference>
<proteinExistence type="predicted"/>
<keyword evidence="1" id="KW-0812">Transmembrane</keyword>
<organism evidence="2 3">
    <name type="scientific">Enterococcus durans</name>
    <dbReference type="NCBI Taxonomy" id="53345"/>
    <lineage>
        <taxon>Bacteria</taxon>
        <taxon>Bacillati</taxon>
        <taxon>Bacillota</taxon>
        <taxon>Bacilli</taxon>
        <taxon>Lactobacillales</taxon>
        <taxon>Enterococcaceae</taxon>
        <taxon>Enterococcus</taxon>
    </lineage>
</organism>
<feature type="transmembrane region" description="Helical" evidence="1">
    <location>
        <begin position="21"/>
        <end position="42"/>
    </location>
</feature>
<comment type="caution">
    <text evidence="2">The sequence shown here is derived from an EMBL/GenBank/DDBJ whole genome shotgun (WGS) entry which is preliminary data.</text>
</comment>
<evidence type="ECO:0000313" key="3">
    <source>
        <dbReference type="Proteomes" id="UP000220669"/>
    </source>
</evidence>
<name>A0A377L5G0_9ENTE</name>